<dbReference type="InterPro" id="IPR050879">
    <property type="entry name" value="Acyltransferase_3"/>
</dbReference>
<feature type="transmembrane region" description="Helical" evidence="1">
    <location>
        <begin position="277"/>
        <end position="295"/>
    </location>
</feature>
<feature type="transmembrane region" description="Helical" evidence="1">
    <location>
        <begin position="119"/>
        <end position="139"/>
    </location>
</feature>
<keyword evidence="1" id="KW-1133">Transmembrane helix</keyword>
<evidence type="ECO:0000256" key="1">
    <source>
        <dbReference type="SAM" id="Phobius"/>
    </source>
</evidence>
<evidence type="ECO:0000313" key="3">
    <source>
        <dbReference type="EMBL" id="MCD5312715.1"/>
    </source>
</evidence>
<keyword evidence="1" id="KW-0472">Membrane</keyword>
<dbReference type="PANTHER" id="PTHR23028:SF53">
    <property type="entry name" value="ACYL_TRANSF_3 DOMAIN-CONTAINING PROTEIN"/>
    <property type="match status" value="1"/>
</dbReference>
<dbReference type="EMBL" id="JAJOMB010000009">
    <property type="protein sequence ID" value="MCD5312715.1"/>
    <property type="molecule type" value="Genomic_DNA"/>
</dbReference>
<name>A0A9X1SVD2_9ACTN</name>
<keyword evidence="3" id="KW-0808">Transferase</keyword>
<keyword evidence="4" id="KW-1185">Reference proteome</keyword>
<accession>A0A9X1SVD2</accession>
<keyword evidence="1" id="KW-0812">Transmembrane</keyword>
<reference evidence="3" key="1">
    <citation type="submission" date="2021-11" db="EMBL/GenBank/DDBJ databases">
        <title>Streptomyces corallinus and Kineosporia corallina sp. nov., two new coral-derived marine actinobacteria.</title>
        <authorList>
            <person name="Buangrab K."/>
            <person name="Sutthacheep M."/>
            <person name="Yeemin T."/>
            <person name="Harunari E."/>
            <person name="Igarashi Y."/>
            <person name="Sripreechasak P."/>
            <person name="Kanchanasin P."/>
            <person name="Tanasupawat S."/>
            <person name="Phongsopitanun W."/>
        </authorList>
    </citation>
    <scope>NUCLEOTIDE SEQUENCE</scope>
    <source>
        <strain evidence="3">JCM 31032</strain>
    </source>
</reference>
<gene>
    <name evidence="3" type="ORF">LR394_17560</name>
</gene>
<proteinExistence type="predicted"/>
<dbReference type="GO" id="GO:0009103">
    <property type="term" value="P:lipopolysaccharide biosynthetic process"/>
    <property type="evidence" value="ECO:0007669"/>
    <property type="project" value="TreeGrafter"/>
</dbReference>
<dbReference type="PANTHER" id="PTHR23028">
    <property type="entry name" value="ACETYLTRANSFERASE"/>
    <property type="match status" value="1"/>
</dbReference>
<comment type="caution">
    <text evidence="3">The sequence shown here is derived from an EMBL/GenBank/DDBJ whole genome shotgun (WGS) entry which is preliminary data.</text>
</comment>
<feature type="domain" description="Acyltransferase 3" evidence="2">
    <location>
        <begin position="3"/>
        <end position="318"/>
    </location>
</feature>
<feature type="transmembrane region" description="Helical" evidence="1">
    <location>
        <begin position="151"/>
        <end position="170"/>
    </location>
</feature>
<dbReference type="Proteomes" id="UP001138997">
    <property type="component" value="Unassembled WGS sequence"/>
</dbReference>
<evidence type="ECO:0000313" key="4">
    <source>
        <dbReference type="Proteomes" id="UP001138997"/>
    </source>
</evidence>
<keyword evidence="3" id="KW-0012">Acyltransferase</keyword>
<dbReference type="AlphaFoldDB" id="A0A9X1SVD2"/>
<organism evidence="3 4">
    <name type="scientific">Kineosporia babensis</name>
    <dbReference type="NCBI Taxonomy" id="499548"/>
    <lineage>
        <taxon>Bacteria</taxon>
        <taxon>Bacillati</taxon>
        <taxon>Actinomycetota</taxon>
        <taxon>Actinomycetes</taxon>
        <taxon>Kineosporiales</taxon>
        <taxon>Kineosporiaceae</taxon>
        <taxon>Kineosporia</taxon>
    </lineage>
</organism>
<feature type="transmembrane region" description="Helical" evidence="1">
    <location>
        <begin position="214"/>
        <end position="232"/>
    </location>
</feature>
<sequence>MTAVRAFAAGAVLLWHMRSLHLGGVLHPLFNATQAGVTVFFVLSGFILAWTARENESAWTFWQRRAARILPAHWVAMTVCLSIALVMGQRSELWRAVPAWFLVQSWVPDMDWFYAGNSVAWSLSCEALFYLFFPFLFPIIARMGAVSRTNLMIAGTVLAGALQLGTYQIVGPAETAVDGTFAHWLIYTLPLARLPEFLAGICVGIALRRAEFPQIPLSLSLGVLAVAVYGAGSLTTSVAGNWLLILPIAAVLVGLAQRDARGCKSWLHSGPVQYAGRVSFCVYLTQLMFLGIVSRALGETIVANVVSIVLGLGFAVALHHAVEVPCAKLFRPRKRIVVAVAPAA</sequence>
<dbReference type="GO" id="GO:0016747">
    <property type="term" value="F:acyltransferase activity, transferring groups other than amino-acyl groups"/>
    <property type="evidence" value="ECO:0007669"/>
    <property type="project" value="InterPro"/>
</dbReference>
<dbReference type="InterPro" id="IPR002656">
    <property type="entry name" value="Acyl_transf_3_dom"/>
</dbReference>
<dbReference type="GO" id="GO:0016020">
    <property type="term" value="C:membrane"/>
    <property type="evidence" value="ECO:0007669"/>
    <property type="project" value="TreeGrafter"/>
</dbReference>
<feature type="transmembrane region" description="Helical" evidence="1">
    <location>
        <begin position="70"/>
        <end position="88"/>
    </location>
</feature>
<feature type="transmembrane region" description="Helical" evidence="1">
    <location>
        <begin position="301"/>
        <end position="322"/>
    </location>
</feature>
<dbReference type="Pfam" id="PF01757">
    <property type="entry name" value="Acyl_transf_3"/>
    <property type="match status" value="1"/>
</dbReference>
<dbReference type="RefSeq" id="WP_231443228.1">
    <property type="nucleotide sequence ID" value="NZ_JAJOMB010000009.1"/>
</dbReference>
<feature type="transmembrane region" description="Helical" evidence="1">
    <location>
        <begin position="182"/>
        <end position="207"/>
    </location>
</feature>
<protein>
    <submittedName>
        <fullName evidence="3">Acyltransferase</fullName>
    </submittedName>
</protein>
<evidence type="ECO:0000259" key="2">
    <source>
        <dbReference type="Pfam" id="PF01757"/>
    </source>
</evidence>
<feature type="transmembrane region" description="Helical" evidence="1">
    <location>
        <begin position="29"/>
        <end position="50"/>
    </location>
</feature>